<protein>
    <submittedName>
        <fullName evidence="4">23S rRNA (Guanosine(2251)-2'-O)-methyltransferase RlmB</fullName>
    </submittedName>
</protein>
<reference evidence="4" key="1">
    <citation type="submission" date="2021-01" db="EMBL/GenBank/DDBJ databases">
        <title>Marivirga aurantiaca sp. nov., isolated from intertidal surface sediments.</title>
        <authorList>
            <person name="Zhang M."/>
        </authorList>
    </citation>
    <scope>NUCLEOTIDE SEQUENCE</scope>
    <source>
        <strain evidence="4">S37H4</strain>
    </source>
</reference>
<dbReference type="InterPro" id="IPR004441">
    <property type="entry name" value="rRNA_MeTrfase_TrmH"/>
</dbReference>
<dbReference type="GO" id="GO:0008173">
    <property type="term" value="F:RNA methyltransferase activity"/>
    <property type="evidence" value="ECO:0007669"/>
    <property type="project" value="InterPro"/>
</dbReference>
<evidence type="ECO:0000256" key="1">
    <source>
        <dbReference type="ARBA" id="ARBA00022603"/>
    </source>
</evidence>
<dbReference type="InterPro" id="IPR029064">
    <property type="entry name" value="Ribosomal_eL30-like_sf"/>
</dbReference>
<name>A0A934WYU7_9BACT</name>
<evidence type="ECO:0000259" key="3">
    <source>
        <dbReference type="SMART" id="SM00967"/>
    </source>
</evidence>
<keyword evidence="2" id="KW-0808">Transferase</keyword>
<dbReference type="GO" id="GO:0005829">
    <property type="term" value="C:cytosol"/>
    <property type="evidence" value="ECO:0007669"/>
    <property type="project" value="TreeGrafter"/>
</dbReference>
<dbReference type="InterPro" id="IPR029028">
    <property type="entry name" value="Alpha/beta_knot_MTases"/>
</dbReference>
<gene>
    <name evidence="4" type="primary">rlmB</name>
    <name evidence="4" type="ORF">JKA74_11755</name>
</gene>
<dbReference type="RefSeq" id="WP_201431386.1">
    <property type="nucleotide sequence ID" value="NZ_JAEQBW010000004.1"/>
</dbReference>
<dbReference type="GO" id="GO:0006396">
    <property type="term" value="P:RNA processing"/>
    <property type="evidence" value="ECO:0007669"/>
    <property type="project" value="InterPro"/>
</dbReference>
<dbReference type="AlphaFoldDB" id="A0A934WYU7"/>
<dbReference type="Pfam" id="PF00588">
    <property type="entry name" value="SpoU_methylase"/>
    <property type="match status" value="1"/>
</dbReference>
<dbReference type="PANTHER" id="PTHR46429">
    <property type="entry name" value="23S RRNA (GUANOSINE-2'-O-)-METHYLTRANSFERASE RLMB"/>
    <property type="match status" value="1"/>
</dbReference>
<dbReference type="InterPro" id="IPR029026">
    <property type="entry name" value="tRNA_m1G_MTases_N"/>
</dbReference>
<dbReference type="PANTHER" id="PTHR46429:SF1">
    <property type="entry name" value="23S RRNA (GUANOSINE-2'-O-)-METHYLTRANSFERASE RLMB"/>
    <property type="match status" value="1"/>
</dbReference>
<dbReference type="InterPro" id="IPR013123">
    <property type="entry name" value="SpoU_subst-bd"/>
</dbReference>
<dbReference type="GO" id="GO:0003723">
    <property type="term" value="F:RNA binding"/>
    <property type="evidence" value="ECO:0007669"/>
    <property type="project" value="InterPro"/>
</dbReference>
<comment type="caution">
    <text evidence="4">The sequence shown here is derived from an EMBL/GenBank/DDBJ whole genome shotgun (WGS) entry which is preliminary data.</text>
</comment>
<dbReference type="Proteomes" id="UP000611723">
    <property type="component" value="Unassembled WGS sequence"/>
</dbReference>
<keyword evidence="1" id="KW-0489">Methyltransferase</keyword>
<accession>A0A934WYU7</accession>
<dbReference type="CDD" id="cd18103">
    <property type="entry name" value="SpoU-like_RlmB"/>
    <property type="match status" value="1"/>
</dbReference>
<evidence type="ECO:0000256" key="2">
    <source>
        <dbReference type="ARBA" id="ARBA00022679"/>
    </source>
</evidence>
<dbReference type="SMART" id="SM00967">
    <property type="entry name" value="SpoU_sub_bind"/>
    <property type="match status" value="1"/>
</dbReference>
<dbReference type="Gene3D" id="3.30.1330.30">
    <property type="match status" value="1"/>
</dbReference>
<organism evidence="4 5">
    <name type="scientific">Marivirga aurantiaca</name>
    <dbReference type="NCBI Taxonomy" id="2802615"/>
    <lineage>
        <taxon>Bacteria</taxon>
        <taxon>Pseudomonadati</taxon>
        <taxon>Bacteroidota</taxon>
        <taxon>Cytophagia</taxon>
        <taxon>Cytophagales</taxon>
        <taxon>Marivirgaceae</taxon>
        <taxon>Marivirga</taxon>
    </lineage>
</organism>
<dbReference type="NCBIfam" id="TIGR00186">
    <property type="entry name" value="rRNA_methyl_3"/>
    <property type="match status" value="1"/>
</dbReference>
<dbReference type="GO" id="GO:0032259">
    <property type="term" value="P:methylation"/>
    <property type="evidence" value="ECO:0007669"/>
    <property type="project" value="UniProtKB-KW"/>
</dbReference>
<dbReference type="InterPro" id="IPR001537">
    <property type="entry name" value="SpoU_MeTrfase"/>
</dbReference>
<sequence>MAAFQRKDFDNSPKPSDKDFIFGTRAVMEAIESGKELDTIFIQKDVHNELISELIELCIKLKIPFTKAPVEKLNRTTRKNHQGVIAFLSAVTYASLDNIISECFSKGKDPLILILDRVTDVRNFGAIARSAECAGVDAIVIPFKGSAQINSDAVKTSAGALHHIPVCRENSLQTTVEYLQKSGLQVVACTEKGKDLIYDVPLNQPVAIIMGSEEDGISNELIRIADYLAKIPMKGKIASLNVSVSAGLVVFEAIRQRLGK</sequence>
<evidence type="ECO:0000313" key="4">
    <source>
        <dbReference type="EMBL" id="MBK6265713.1"/>
    </source>
</evidence>
<dbReference type="Gene3D" id="3.40.1280.10">
    <property type="match status" value="1"/>
</dbReference>
<proteinExistence type="predicted"/>
<dbReference type="Pfam" id="PF08032">
    <property type="entry name" value="SpoU_sub_bind"/>
    <property type="match status" value="1"/>
</dbReference>
<evidence type="ECO:0000313" key="5">
    <source>
        <dbReference type="Proteomes" id="UP000611723"/>
    </source>
</evidence>
<dbReference type="EMBL" id="JAEQBW010000004">
    <property type="protein sequence ID" value="MBK6265713.1"/>
    <property type="molecule type" value="Genomic_DNA"/>
</dbReference>
<feature type="domain" description="RNA 2-O ribose methyltransferase substrate binding" evidence="3">
    <location>
        <begin position="20"/>
        <end position="94"/>
    </location>
</feature>
<dbReference type="SUPFAM" id="SSF55315">
    <property type="entry name" value="L30e-like"/>
    <property type="match status" value="1"/>
</dbReference>
<dbReference type="SUPFAM" id="SSF75217">
    <property type="entry name" value="alpha/beta knot"/>
    <property type="match status" value="1"/>
</dbReference>
<keyword evidence="5" id="KW-1185">Reference proteome</keyword>